<dbReference type="AlphaFoldDB" id="A0AAE1BAG6"/>
<dbReference type="GO" id="GO:0046872">
    <property type="term" value="F:metal ion binding"/>
    <property type="evidence" value="ECO:0007669"/>
    <property type="project" value="UniProtKB-KW"/>
</dbReference>
<feature type="region of interest" description="Disordered" evidence="11">
    <location>
        <begin position="598"/>
        <end position="712"/>
    </location>
</feature>
<evidence type="ECO:0000256" key="5">
    <source>
        <dbReference type="ARBA" id="ARBA00037913"/>
    </source>
</evidence>
<dbReference type="SMART" id="SM00471">
    <property type="entry name" value="HDc"/>
    <property type="match status" value="1"/>
</dbReference>
<comment type="catalytic activity">
    <reaction evidence="1">
        <text>3',5'-cyclic GMP + H2O = GMP + H(+)</text>
        <dbReference type="Rhea" id="RHEA:16957"/>
        <dbReference type="ChEBI" id="CHEBI:15377"/>
        <dbReference type="ChEBI" id="CHEBI:15378"/>
        <dbReference type="ChEBI" id="CHEBI:57746"/>
        <dbReference type="ChEBI" id="CHEBI:58115"/>
        <dbReference type="EC" id="3.1.4.35"/>
    </reaction>
</comment>
<feature type="binding site" evidence="8">
    <location>
        <begin position="315"/>
        <end position="319"/>
    </location>
    <ligand>
        <name>AMP</name>
        <dbReference type="ChEBI" id="CHEBI:456215"/>
    </ligand>
</feature>
<keyword evidence="4 10" id="KW-0378">Hydrolase</keyword>
<dbReference type="GO" id="GO:0007165">
    <property type="term" value="P:signal transduction"/>
    <property type="evidence" value="ECO:0007669"/>
    <property type="project" value="InterPro"/>
</dbReference>
<dbReference type="EC" id="3.1.4.-" evidence="10"/>
<keyword evidence="2" id="KW-0140">cGMP</keyword>
<evidence type="ECO:0000259" key="12">
    <source>
        <dbReference type="PROSITE" id="PS51845"/>
    </source>
</evidence>
<feature type="binding site" evidence="9">
    <location>
        <position position="355"/>
    </location>
    <ligand>
        <name>Zn(2+)</name>
        <dbReference type="ChEBI" id="CHEBI:29105"/>
        <label>1</label>
    </ligand>
</feature>
<evidence type="ECO:0000256" key="6">
    <source>
        <dbReference type="ARBA" id="ARBA00061167"/>
    </source>
</evidence>
<dbReference type="Pfam" id="PF00233">
    <property type="entry name" value="PDEase_I"/>
    <property type="match status" value="1"/>
</dbReference>
<feature type="binding site" evidence="9">
    <location>
        <position position="500"/>
    </location>
    <ligand>
        <name>Zn(2+)</name>
        <dbReference type="ChEBI" id="CHEBI:29105"/>
        <label>1</label>
    </ligand>
</feature>
<evidence type="ECO:0000256" key="7">
    <source>
        <dbReference type="PIRSR" id="PIRSR623088-1"/>
    </source>
</evidence>
<sequence>MVSARTCPISSLSAPASASYCPGRRPYGPNIVLISAPERNNTTAGLDWAGNVGGEKFRVDIAWETFSGAVFKTAPHRVLNLVLDAVESAIKEISETFRAAAEAGSSDILKLYNTRKNLVNISPHLPENTPSTRYRLEVVAADYNKNGFLSSNIVGQQLDVNAIDQRLSALEKKVHIDNGEMPESFHELKSKVDNFKEKLENVAHLSWLGLSKDLSIGMSQPFWHKKSSPRKIETHHKRVYERFMKFTKVHVSEEVRLELRKQSFDNWQWDDPEMLILLRQMYIDLGLISKLNIDINVLHEWLYEVYRNYNIVPFHNFKHCFMVAQMMYGLTWLIDLPSKLDTLEIFTLLTSAICHDLDHPGYNNAYQINAKTELALRYNDISPLENHHCAVAFDILKKDKCNITLDFSRDEFKRFRDGMIRCILATDMAKHNEILNTFKSVIPHFDFTDKEHKSVLMMVLMKVSDISNEARPLSVAMPWLDCLLTEFFNQLMMVLIKVADISNEARPMAVAEPWLDCLLQEFFNQSDLEKLEGLPVAPFMDREKVSKSSSQIGFIKFVLLPLFETVGKLFPQLENAIIEPVRDALAYYTEMQRALEEEKARKDSLQETGDSAGQGEKNGLISEIVTSGPNSNMSAGHSDGGARDENSPQHQLPSTSPSSISSSPVMAPTDSLGKPRHLGSQGLMKAGSLRRSSTTQLSSTKQSHDVKASSPS</sequence>
<evidence type="ECO:0000256" key="1">
    <source>
        <dbReference type="ARBA" id="ARBA00000583"/>
    </source>
</evidence>
<reference evidence="13" key="1">
    <citation type="journal article" date="2023" name="G3 (Bethesda)">
        <title>A reference genome for the long-term kleptoplast-retaining sea slug Elysia crispata morphotype clarki.</title>
        <authorList>
            <person name="Eastman K.E."/>
            <person name="Pendleton A.L."/>
            <person name="Shaikh M.A."/>
            <person name="Suttiyut T."/>
            <person name="Ogas R."/>
            <person name="Tomko P."/>
            <person name="Gavelis G."/>
            <person name="Widhalm J.R."/>
            <person name="Wisecaver J.H."/>
        </authorList>
    </citation>
    <scope>NUCLEOTIDE SEQUENCE</scope>
    <source>
        <strain evidence="13">ECLA1</strain>
    </source>
</reference>
<dbReference type="Gene3D" id="1.10.1300.10">
    <property type="entry name" value="3'5'-cyclic nucleotide phosphodiesterase, catalytic domain"/>
    <property type="match status" value="2"/>
</dbReference>
<dbReference type="CDD" id="cd00077">
    <property type="entry name" value="HDc"/>
    <property type="match status" value="1"/>
</dbReference>
<dbReference type="GO" id="GO:0047555">
    <property type="term" value="F:3',5'-cyclic-GMP phosphodiesterase activity"/>
    <property type="evidence" value="ECO:0007669"/>
    <property type="project" value="UniProtKB-EC"/>
</dbReference>
<evidence type="ECO:0000256" key="8">
    <source>
        <dbReference type="PIRSR" id="PIRSR623088-2"/>
    </source>
</evidence>
<evidence type="ECO:0000256" key="3">
    <source>
        <dbReference type="ARBA" id="ARBA00022723"/>
    </source>
</evidence>
<dbReference type="PANTHER" id="PTHR11347">
    <property type="entry name" value="CYCLIC NUCLEOTIDE PHOSPHODIESTERASE"/>
    <property type="match status" value="1"/>
</dbReference>
<evidence type="ECO:0000256" key="10">
    <source>
        <dbReference type="RuleBase" id="RU363067"/>
    </source>
</evidence>
<dbReference type="PROSITE" id="PS00126">
    <property type="entry name" value="PDEASE_I_1"/>
    <property type="match status" value="1"/>
</dbReference>
<gene>
    <name evidence="13" type="ORF">RRG08_034181</name>
</gene>
<protein>
    <recommendedName>
        <fullName evidence="10">Phosphodiesterase</fullName>
        <ecNumber evidence="10">3.1.4.-</ecNumber>
    </recommendedName>
</protein>
<keyword evidence="3 9" id="KW-0479">Metal-binding</keyword>
<dbReference type="InterPro" id="IPR036971">
    <property type="entry name" value="PDEase_catalytic_dom_sf"/>
</dbReference>
<feature type="binding site" evidence="9">
    <location>
        <position position="319"/>
    </location>
    <ligand>
        <name>Zn(2+)</name>
        <dbReference type="ChEBI" id="CHEBI:29105"/>
        <label>1</label>
    </ligand>
</feature>
<feature type="compositionally biased region" description="Polar residues" evidence="11">
    <location>
        <begin position="624"/>
        <end position="635"/>
    </location>
</feature>
<name>A0AAE1BAG6_9GAST</name>
<feature type="active site" description="Proton donor" evidence="7">
    <location>
        <position position="315"/>
    </location>
</feature>
<dbReference type="InterPro" id="IPR003607">
    <property type="entry name" value="HD/PDEase_dom"/>
</dbReference>
<feature type="binding site" evidence="8">
    <location>
        <position position="551"/>
    </location>
    <ligand>
        <name>AMP</name>
        <dbReference type="ChEBI" id="CHEBI:456215"/>
    </ligand>
</feature>
<proteinExistence type="inferred from homology"/>
<keyword evidence="14" id="KW-1185">Reference proteome</keyword>
<evidence type="ECO:0000313" key="13">
    <source>
        <dbReference type="EMBL" id="KAK3802414.1"/>
    </source>
</evidence>
<comment type="pathway">
    <text evidence="5">Purine metabolism; 3',5'-cyclic GMP degradation; GMP from 3',5'-cyclic GMP: step 1/1.</text>
</comment>
<dbReference type="InterPro" id="IPR002073">
    <property type="entry name" value="PDEase_catalytic_dom"/>
</dbReference>
<feature type="binding site" evidence="9">
    <location>
        <position position="356"/>
    </location>
    <ligand>
        <name>Zn(2+)</name>
        <dbReference type="ChEBI" id="CHEBI:29105"/>
        <label>2</label>
    </ligand>
</feature>
<evidence type="ECO:0000313" key="14">
    <source>
        <dbReference type="Proteomes" id="UP001283361"/>
    </source>
</evidence>
<feature type="compositionally biased region" description="Low complexity" evidence="11">
    <location>
        <begin position="653"/>
        <end position="664"/>
    </location>
</feature>
<evidence type="ECO:0000256" key="9">
    <source>
        <dbReference type="PIRSR" id="PIRSR623088-3"/>
    </source>
</evidence>
<dbReference type="PROSITE" id="PS51845">
    <property type="entry name" value="PDEASE_I_2"/>
    <property type="match status" value="1"/>
</dbReference>
<comment type="similarity">
    <text evidence="6">Belongs to the cyclic nucleotide phosphodiesterase family. PDE9 subfamily.</text>
</comment>
<accession>A0AAE1BAG6</accession>
<feature type="compositionally biased region" description="Basic and acidic residues" evidence="11">
    <location>
        <begin position="702"/>
        <end position="712"/>
    </location>
</feature>
<feature type="binding site" evidence="9">
    <location>
        <position position="356"/>
    </location>
    <ligand>
        <name>Zn(2+)</name>
        <dbReference type="ChEBI" id="CHEBI:29105"/>
        <label>1</label>
    </ligand>
</feature>
<feature type="compositionally biased region" description="Low complexity" evidence="11">
    <location>
        <begin position="689"/>
        <end position="701"/>
    </location>
</feature>
<dbReference type="EMBL" id="JAWDGP010000238">
    <property type="protein sequence ID" value="KAK3802414.1"/>
    <property type="molecule type" value="Genomic_DNA"/>
</dbReference>
<evidence type="ECO:0000256" key="11">
    <source>
        <dbReference type="SAM" id="MobiDB-lite"/>
    </source>
</evidence>
<dbReference type="InterPro" id="IPR023174">
    <property type="entry name" value="PDEase_CS"/>
</dbReference>
<feature type="binding site" evidence="8">
    <location>
        <position position="500"/>
    </location>
    <ligand>
        <name>AMP</name>
        <dbReference type="ChEBI" id="CHEBI:456215"/>
    </ligand>
</feature>
<dbReference type="PRINTS" id="PR00387">
    <property type="entry name" value="PDIESTERASE1"/>
</dbReference>
<evidence type="ECO:0000256" key="2">
    <source>
        <dbReference type="ARBA" id="ARBA00022535"/>
    </source>
</evidence>
<dbReference type="Proteomes" id="UP001283361">
    <property type="component" value="Unassembled WGS sequence"/>
</dbReference>
<comment type="caution">
    <text evidence="13">The sequence shown here is derived from an EMBL/GenBank/DDBJ whole genome shotgun (WGS) entry which is preliminary data.</text>
</comment>
<dbReference type="SUPFAM" id="SSF109604">
    <property type="entry name" value="HD-domain/PDEase-like"/>
    <property type="match status" value="2"/>
</dbReference>
<organism evidence="13 14">
    <name type="scientific">Elysia crispata</name>
    <name type="common">lettuce slug</name>
    <dbReference type="NCBI Taxonomy" id="231223"/>
    <lineage>
        <taxon>Eukaryota</taxon>
        <taxon>Metazoa</taxon>
        <taxon>Spiralia</taxon>
        <taxon>Lophotrochozoa</taxon>
        <taxon>Mollusca</taxon>
        <taxon>Gastropoda</taxon>
        <taxon>Heterobranchia</taxon>
        <taxon>Euthyneura</taxon>
        <taxon>Panpulmonata</taxon>
        <taxon>Sacoglossa</taxon>
        <taxon>Placobranchoidea</taxon>
        <taxon>Plakobranchidae</taxon>
        <taxon>Elysia</taxon>
    </lineage>
</organism>
<dbReference type="InterPro" id="IPR023088">
    <property type="entry name" value="PDEase"/>
</dbReference>
<feature type="domain" description="PDEase" evidence="12">
    <location>
        <begin position="236"/>
        <end position="595"/>
    </location>
</feature>
<evidence type="ECO:0000256" key="4">
    <source>
        <dbReference type="ARBA" id="ARBA00022801"/>
    </source>
</evidence>
<comment type="cofactor">
    <cofactor evidence="10">
        <name>a divalent metal cation</name>
        <dbReference type="ChEBI" id="CHEBI:60240"/>
    </cofactor>
    <text evidence="10">Binds 2 divalent metal cations per subunit. Site 1 may preferentially bind zinc ions, while site 2 has a preference for magnesium and/or manganese ions.</text>
</comment>
<feature type="binding site" evidence="8">
    <location>
        <position position="356"/>
    </location>
    <ligand>
        <name>AMP</name>
        <dbReference type="ChEBI" id="CHEBI:456215"/>
    </ligand>
</feature>
<dbReference type="FunFam" id="1.10.1300.10:FF:000006">
    <property type="entry name" value="Phosphodiesterase 9A"/>
    <property type="match status" value="1"/>
</dbReference>